<dbReference type="Proteomes" id="UP000824151">
    <property type="component" value="Unassembled WGS sequence"/>
</dbReference>
<dbReference type="SUPFAM" id="SSF48576">
    <property type="entry name" value="Terpenoid synthases"/>
    <property type="match status" value="1"/>
</dbReference>
<dbReference type="InterPro" id="IPR008949">
    <property type="entry name" value="Isoprenoid_synthase_dom_sf"/>
</dbReference>
<dbReference type="AlphaFoldDB" id="A0A9D1UV96"/>
<dbReference type="Gene3D" id="1.10.600.10">
    <property type="entry name" value="Farnesyl Diphosphate Synthase"/>
    <property type="match status" value="1"/>
</dbReference>
<dbReference type="InterPro" id="IPR002060">
    <property type="entry name" value="Squ/phyt_synthse"/>
</dbReference>
<dbReference type="SFLD" id="SFLDS00005">
    <property type="entry name" value="Isoprenoid_Synthase_Type_I"/>
    <property type="match status" value="1"/>
</dbReference>
<dbReference type="GO" id="GO:0004311">
    <property type="term" value="F:geranylgeranyl diphosphate synthase activity"/>
    <property type="evidence" value="ECO:0007669"/>
    <property type="project" value="InterPro"/>
</dbReference>
<comment type="caution">
    <text evidence="1">The sequence shown here is derived from an EMBL/GenBank/DDBJ whole genome shotgun (WGS) entry which is preliminary data.</text>
</comment>
<dbReference type="InterPro" id="IPR044843">
    <property type="entry name" value="Trans_IPPS_bact-type"/>
</dbReference>
<dbReference type="SFLD" id="SFLDG01212">
    <property type="entry name" value="Phytoene_synthase_like"/>
    <property type="match status" value="1"/>
</dbReference>
<evidence type="ECO:0000313" key="1">
    <source>
        <dbReference type="EMBL" id="HIX01100.1"/>
    </source>
</evidence>
<name>A0A9D1UV96_9MICC</name>
<accession>A0A9D1UV96</accession>
<protein>
    <submittedName>
        <fullName evidence="1">Squalene/phytoene synthase family protein</fullName>
    </submittedName>
</protein>
<dbReference type="Pfam" id="PF00494">
    <property type="entry name" value="SQS_PSY"/>
    <property type="match status" value="1"/>
</dbReference>
<dbReference type="PANTHER" id="PTHR31480">
    <property type="entry name" value="BIFUNCTIONAL LYCOPENE CYCLASE/PHYTOENE SYNTHASE"/>
    <property type="match status" value="1"/>
</dbReference>
<proteinExistence type="predicted"/>
<gene>
    <name evidence="1" type="ORF">H9871_13285</name>
</gene>
<organism evidence="1 2">
    <name type="scientific">Candidatus Nesterenkonia stercoripullorum</name>
    <dbReference type="NCBI Taxonomy" id="2838701"/>
    <lineage>
        <taxon>Bacteria</taxon>
        <taxon>Bacillati</taxon>
        <taxon>Actinomycetota</taxon>
        <taxon>Actinomycetes</taxon>
        <taxon>Micrococcales</taxon>
        <taxon>Micrococcaceae</taxon>
        <taxon>Nesterenkonia</taxon>
    </lineage>
</organism>
<sequence length="293" mass="32452">MSAGLSPLEQFTRTSHAVAAQVLRKYSTSFGLATNLLGSRHREHIRNIYALVRVADEIVDGVAAEAGLDASDQRSMLEGYIQRTHEAMGTGYSCDLVIHAFAQTAREAGIDASLTGPFFDSMLTDLDPVPMDEQAHRHYVHGSAEVVGLMCLRVFLRAESMSPTKTDEVEYGARRLGAAFQNINFLRDLAEDTGELGRSYLHPAADARLTHQAKQQWTQQIRAELDDAVVVIPMLPRDARTAVRAALMLFEGLLSRIEQSSVEDLYQRRTRVPDATKALLAARALGTTWRERV</sequence>
<reference evidence="1" key="1">
    <citation type="journal article" date="2021" name="PeerJ">
        <title>Extensive microbial diversity within the chicken gut microbiome revealed by metagenomics and culture.</title>
        <authorList>
            <person name="Gilroy R."/>
            <person name="Ravi A."/>
            <person name="Getino M."/>
            <person name="Pursley I."/>
            <person name="Horton D.L."/>
            <person name="Alikhan N.F."/>
            <person name="Baker D."/>
            <person name="Gharbi K."/>
            <person name="Hall N."/>
            <person name="Watson M."/>
            <person name="Adriaenssens E.M."/>
            <person name="Foster-Nyarko E."/>
            <person name="Jarju S."/>
            <person name="Secka A."/>
            <person name="Antonio M."/>
            <person name="Oren A."/>
            <person name="Chaudhuri R.R."/>
            <person name="La Ragione R."/>
            <person name="Hildebrand F."/>
            <person name="Pallen M.J."/>
        </authorList>
    </citation>
    <scope>NUCLEOTIDE SEQUENCE</scope>
    <source>
        <strain evidence="1">ChiHejej3B27-3195</strain>
    </source>
</reference>
<reference evidence="1" key="2">
    <citation type="submission" date="2021-04" db="EMBL/GenBank/DDBJ databases">
        <authorList>
            <person name="Gilroy R."/>
        </authorList>
    </citation>
    <scope>NUCLEOTIDE SEQUENCE</scope>
    <source>
        <strain evidence="1">ChiHejej3B27-3195</strain>
    </source>
</reference>
<dbReference type="EMBL" id="DXGD01000495">
    <property type="protein sequence ID" value="HIX01100.1"/>
    <property type="molecule type" value="Genomic_DNA"/>
</dbReference>
<dbReference type="SFLD" id="SFLDG01018">
    <property type="entry name" value="Squalene/Phytoene_Synthase_Lik"/>
    <property type="match status" value="1"/>
</dbReference>
<evidence type="ECO:0000313" key="2">
    <source>
        <dbReference type="Proteomes" id="UP000824151"/>
    </source>
</evidence>